<feature type="domain" description="Glycosyltransferase 2-like" evidence="1">
    <location>
        <begin position="6"/>
        <end position="134"/>
    </location>
</feature>
<dbReference type="PANTHER" id="PTHR43685">
    <property type="entry name" value="GLYCOSYLTRANSFERASE"/>
    <property type="match status" value="1"/>
</dbReference>
<evidence type="ECO:0000259" key="1">
    <source>
        <dbReference type="Pfam" id="PF00535"/>
    </source>
</evidence>
<dbReference type="Pfam" id="PF00535">
    <property type="entry name" value="Glycos_transf_2"/>
    <property type="match status" value="1"/>
</dbReference>
<dbReference type="CDD" id="cd00761">
    <property type="entry name" value="Glyco_tranf_GTA_type"/>
    <property type="match status" value="1"/>
</dbReference>
<dbReference type="PANTHER" id="PTHR43685:SF2">
    <property type="entry name" value="GLYCOSYLTRANSFERASE 2-LIKE DOMAIN-CONTAINING PROTEIN"/>
    <property type="match status" value="1"/>
</dbReference>
<keyword evidence="2" id="KW-0328">Glycosyltransferase</keyword>
<dbReference type="GeneID" id="69580016"/>
<keyword evidence="2" id="KW-0808">Transferase</keyword>
<organism evidence="2 3">
    <name type="scientific">Capnocytophaga canimorsus</name>
    <dbReference type="NCBI Taxonomy" id="28188"/>
    <lineage>
        <taxon>Bacteria</taxon>
        <taxon>Pseudomonadati</taxon>
        <taxon>Bacteroidota</taxon>
        <taxon>Flavobacteriia</taxon>
        <taxon>Flavobacteriales</taxon>
        <taxon>Flavobacteriaceae</taxon>
        <taxon>Capnocytophaga</taxon>
    </lineage>
</organism>
<evidence type="ECO:0000313" key="2">
    <source>
        <dbReference type="EMBL" id="CEN40560.1"/>
    </source>
</evidence>
<dbReference type="Gene3D" id="3.90.550.10">
    <property type="entry name" value="Spore Coat Polysaccharide Biosynthesis Protein SpsA, Chain A"/>
    <property type="match status" value="1"/>
</dbReference>
<sequence>MIYFGIVIPAHNEAQTIEATLNSLLEQSYKSFQIIVVDDHSTDNTSLILERLAKNHSCIRVVRNENGTTHLPGAKVVKAFNVGLPFVTPNANVICKFDADLIFPSNYLEQVAHYFTQFPNIGMCGGVCYIQHVNDWVLEDLTNLDHLRGPIKAYRKTCFEAIGGLKEAMGWDTADELLARFYGWEVKIDPKLHVKHLRPTGAGYSREARYLQGSVFYRLRYGFLLSLLASAKLAYKKHQFSLFFDYIIGYFKAKKALPYLVTAEQGKWIRAYRRKAILRKFFPFLG</sequence>
<dbReference type="InterPro" id="IPR050834">
    <property type="entry name" value="Glycosyltransf_2"/>
</dbReference>
<reference evidence="2 3" key="1">
    <citation type="submission" date="2015-01" db="EMBL/GenBank/DDBJ databases">
        <authorList>
            <person name="Xiang T."/>
            <person name="Song Y."/>
            <person name="Huang L."/>
            <person name="Wang B."/>
            <person name="Wu P."/>
        </authorList>
    </citation>
    <scope>NUCLEOTIDE SEQUENCE [LARGE SCALE GENOMIC DNA]</scope>
    <source>
        <strain evidence="2 3">Cc12</strain>
    </source>
</reference>
<protein>
    <submittedName>
        <fullName evidence="2">Putative Glycosyl transferase</fullName>
        <ecNumber evidence="2">2.4.1.226</ecNumber>
    </submittedName>
</protein>
<dbReference type="InterPro" id="IPR001173">
    <property type="entry name" value="Glyco_trans_2-like"/>
</dbReference>
<dbReference type="Proteomes" id="UP000044026">
    <property type="component" value="Unassembled WGS sequence"/>
</dbReference>
<evidence type="ECO:0000313" key="3">
    <source>
        <dbReference type="Proteomes" id="UP000044026"/>
    </source>
</evidence>
<dbReference type="RefSeq" id="WP_042001735.1">
    <property type="nucleotide sequence ID" value="NZ_CP022382.1"/>
</dbReference>
<dbReference type="InterPro" id="IPR029044">
    <property type="entry name" value="Nucleotide-diphossugar_trans"/>
</dbReference>
<accession>A0A0B7HMQ5</accession>
<dbReference type="GO" id="GO:0050510">
    <property type="term" value="F:N-acetylgalactosaminyl-proteoglycan 3-beta-glucuronosyltransferase activity"/>
    <property type="evidence" value="ECO:0007669"/>
    <property type="project" value="UniProtKB-EC"/>
</dbReference>
<gene>
    <name evidence="2" type="ORF">CCAN12_790028</name>
</gene>
<dbReference type="EMBL" id="CDOE01000077">
    <property type="protein sequence ID" value="CEN40560.1"/>
    <property type="molecule type" value="Genomic_DNA"/>
</dbReference>
<name>A0A0B7HMQ5_9FLAO</name>
<dbReference type="EC" id="2.4.1.226" evidence="2"/>
<dbReference type="AlphaFoldDB" id="A0A0B7HMQ5"/>
<proteinExistence type="predicted"/>
<dbReference type="SUPFAM" id="SSF53448">
    <property type="entry name" value="Nucleotide-diphospho-sugar transferases"/>
    <property type="match status" value="1"/>
</dbReference>